<keyword evidence="3" id="KW-0408">Iron</keyword>
<feature type="region of interest" description="Disordered" evidence="6">
    <location>
        <begin position="1"/>
        <end position="25"/>
    </location>
</feature>
<feature type="domain" description="Rieske" evidence="7">
    <location>
        <begin position="452"/>
        <end position="539"/>
    </location>
</feature>
<keyword evidence="2" id="KW-0479">Metal-binding</keyword>
<dbReference type="Gene3D" id="3.50.50.60">
    <property type="entry name" value="FAD/NAD(P)-binding domain"/>
    <property type="match status" value="1"/>
</dbReference>
<dbReference type="GO" id="GO:0005737">
    <property type="term" value="C:cytoplasm"/>
    <property type="evidence" value="ECO:0007669"/>
    <property type="project" value="TreeGrafter"/>
</dbReference>
<dbReference type="PANTHER" id="PTHR13847:SF281">
    <property type="entry name" value="FAD DEPENDENT OXIDOREDUCTASE DOMAIN-CONTAINING PROTEIN"/>
    <property type="match status" value="1"/>
</dbReference>
<dbReference type="Pfam" id="PF00355">
    <property type="entry name" value="Rieske"/>
    <property type="match status" value="1"/>
</dbReference>
<keyword evidence="5" id="KW-1015">Disulfide bond</keyword>
<dbReference type="Proteomes" id="UP001489004">
    <property type="component" value="Unassembled WGS sequence"/>
</dbReference>
<comment type="caution">
    <text evidence="8">The sequence shown here is derived from an EMBL/GenBank/DDBJ whole genome shotgun (WGS) entry which is preliminary data.</text>
</comment>
<dbReference type="EMBL" id="JALJOR010000016">
    <property type="protein sequence ID" value="KAK9805134.1"/>
    <property type="molecule type" value="Genomic_DNA"/>
</dbReference>
<evidence type="ECO:0000313" key="8">
    <source>
        <dbReference type="EMBL" id="KAK9805134.1"/>
    </source>
</evidence>
<dbReference type="SUPFAM" id="SSF51905">
    <property type="entry name" value="FAD/NAD(P)-binding domain"/>
    <property type="match status" value="1"/>
</dbReference>
<dbReference type="AlphaFoldDB" id="A0AAW1P4B5"/>
<dbReference type="PROSITE" id="PS51296">
    <property type="entry name" value="RIESKE"/>
    <property type="match status" value="1"/>
</dbReference>
<name>A0AAW1P4B5_9CHLO</name>
<protein>
    <recommendedName>
        <fullName evidence="7">Rieske domain-containing protein</fullName>
    </recommendedName>
</protein>
<dbReference type="Gene3D" id="2.102.10.10">
    <property type="entry name" value="Rieske [2Fe-2S] iron-sulphur domain"/>
    <property type="match status" value="1"/>
</dbReference>
<evidence type="ECO:0000256" key="4">
    <source>
        <dbReference type="ARBA" id="ARBA00023014"/>
    </source>
</evidence>
<gene>
    <name evidence="8" type="ORF">WJX72_001432</name>
</gene>
<evidence type="ECO:0000256" key="5">
    <source>
        <dbReference type="ARBA" id="ARBA00023157"/>
    </source>
</evidence>
<dbReference type="SUPFAM" id="SSF50022">
    <property type="entry name" value="ISP domain"/>
    <property type="match status" value="1"/>
</dbReference>
<dbReference type="PRINTS" id="PR00162">
    <property type="entry name" value="RIESKE"/>
</dbReference>
<reference evidence="8 9" key="1">
    <citation type="journal article" date="2024" name="Nat. Commun.">
        <title>Phylogenomics reveals the evolutionary origins of lichenization in chlorophyte algae.</title>
        <authorList>
            <person name="Puginier C."/>
            <person name="Libourel C."/>
            <person name="Otte J."/>
            <person name="Skaloud P."/>
            <person name="Haon M."/>
            <person name="Grisel S."/>
            <person name="Petersen M."/>
            <person name="Berrin J.G."/>
            <person name="Delaux P.M."/>
            <person name="Dal Grande F."/>
            <person name="Keller J."/>
        </authorList>
    </citation>
    <scope>NUCLEOTIDE SEQUENCE [LARGE SCALE GENOMIC DNA]</scope>
    <source>
        <strain evidence="8 9">SAG 2043</strain>
    </source>
</reference>
<organism evidence="8 9">
    <name type="scientific">[Myrmecia] bisecta</name>
    <dbReference type="NCBI Taxonomy" id="41462"/>
    <lineage>
        <taxon>Eukaryota</taxon>
        <taxon>Viridiplantae</taxon>
        <taxon>Chlorophyta</taxon>
        <taxon>core chlorophytes</taxon>
        <taxon>Trebouxiophyceae</taxon>
        <taxon>Trebouxiales</taxon>
        <taxon>Trebouxiaceae</taxon>
        <taxon>Myrmecia</taxon>
    </lineage>
</organism>
<proteinExistence type="predicted"/>
<dbReference type="Gene3D" id="3.30.9.10">
    <property type="entry name" value="D-Amino Acid Oxidase, subunit A, domain 2"/>
    <property type="match status" value="1"/>
</dbReference>
<dbReference type="GO" id="GO:0016020">
    <property type="term" value="C:membrane"/>
    <property type="evidence" value="ECO:0007669"/>
    <property type="project" value="InterPro"/>
</dbReference>
<keyword evidence="9" id="KW-1185">Reference proteome</keyword>
<dbReference type="GO" id="GO:0046872">
    <property type="term" value="F:metal ion binding"/>
    <property type="evidence" value="ECO:0007669"/>
    <property type="project" value="UniProtKB-KW"/>
</dbReference>
<sequence>MKRKIQAVATQQPTQRPDMPKKDLPPGLTNTVWKTQEQSPKYPKLQENVTADVAIVGAGIYGLSIAYNLVRAGKSVVILESRTRGGGQTGRTTAHLMAWNDDMYHTLEEKFGTDKTKLVAESHRKSIDWVEEVVKREQIDCKFERMDGFLFPHSEERATYETLDEELGAAIRAGLTDTEKVDLGGGPDVGGIRSAVKFAGSADFQPMQYVNGLAEAVTKMGGRIYENSRVMKTSGSEVTTADGYTITAKNIVLATNVPIHHNMAVHTRQHPTRSYVVCMKIPKDKFRRAQYWSTASPYHYVRLEPSEEGDQLVVGGGDHQTGQEPEKYEDTFSALEQWARKRWPDAGEVTYKWSGQVMEPVDLLGLYGQDPANDLQTGATYYIATGDSGQGMTGSAIAGMIISDQILGNKNPWSDIYSPSRAPAADTDTVQEFGSIAATTSKAFVKHIIPKGLFSSPRDLPPDSGAVMQHGAQKIAAYRDEGGKVHACAAACPHLGCLVEWNPNEKTFDCPCHGSHFDKFGRCIQGPAKADLSPVDYEW</sequence>
<dbReference type="InterPro" id="IPR036922">
    <property type="entry name" value="Rieske_2Fe-2S_sf"/>
</dbReference>
<evidence type="ECO:0000256" key="6">
    <source>
        <dbReference type="SAM" id="MobiDB-lite"/>
    </source>
</evidence>
<evidence type="ECO:0000256" key="3">
    <source>
        <dbReference type="ARBA" id="ARBA00023004"/>
    </source>
</evidence>
<evidence type="ECO:0000256" key="2">
    <source>
        <dbReference type="ARBA" id="ARBA00022723"/>
    </source>
</evidence>
<evidence type="ECO:0000256" key="1">
    <source>
        <dbReference type="ARBA" id="ARBA00022714"/>
    </source>
</evidence>
<dbReference type="Pfam" id="PF01266">
    <property type="entry name" value="DAO"/>
    <property type="match status" value="1"/>
</dbReference>
<dbReference type="GO" id="GO:0051537">
    <property type="term" value="F:2 iron, 2 sulfur cluster binding"/>
    <property type="evidence" value="ECO:0007669"/>
    <property type="project" value="UniProtKB-KW"/>
</dbReference>
<accession>A0AAW1P4B5</accession>
<dbReference type="PANTHER" id="PTHR13847">
    <property type="entry name" value="SARCOSINE DEHYDROGENASE-RELATED"/>
    <property type="match status" value="1"/>
</dbReference>
<dbReference type="InterPro" id="IPR036188">
    <property type="entry name" value="FAD/NAD-bd_sf"/>
</dbReference>
<keyword evidence="4" id="KW-0411">Iron-sulfur</keyword>
<evidence type="ECO:0000259" key="7">
    <source>
        <dbReference type="PROSITE" id="PS51296"/>
    </source>
</evidence>
<dbReference type="InterPro" id="IPR005805">
    <property type="entry name" value="Rieske_Fe-S_prot_C"/>
</dbReference>
<dbReference type="InterPro" id="IPR006076">
    <property type="entry name" value="FAD-dep_OxRdtase"/>
</dbReference>
<evidence type="ECO:0000313" key="9">
    <source>
        <dbReference type="Proteomes" id="UP001489004"/>
    </source>
</evidence>
<keyword evidence="1" id="KW-0001">2Fe-2S</keyword>
<dbReference type="InterPro" id="IPR017941">
    <property type="entry name" value="Rieske_2Fe-2S"/>
</dbReference>